<reference evidence="4 5" key="1">
    <citation type="submission" date="2019-10" db="EMBL/GenBank/DDBJ databases">
        <authorList>
            <person name="Blom J."/>
        </authorList>
    </citation>
    <scope>NUCLEOTIDE SEQUENCE [LARGE SCALE GENOMIC DNA]</scope>
    <source>
        <strain evidence="4 5">ES3154-GLU</strain>
    </source>
</reference>
<dbReference type="GO" id="GO:0032259">
    <property type="term" value="P:methylation"/>
    <property type="evidence" value="ECO:0007669"/>
    <property type="project" value="UniProtKB-KW"/>
</dbReference>
<organism evidence="4 5">
    <name type="scientific">Oceanivirga miroungae</name>
    <dbReference type="NCBI Taxonomy" id="1130046"/>
    <lineage>
        <taxon>Bacteria</taxon>
        <taxon>Fusobacteriati</taxon>
        <taxon>Fusobacteriota</taxon>
        <taxon>Fusobacteriia</taxon>
        <taxon>Fusobacteriales</taxon>
        <taxon>Leptotrichiaceae</taxon>
        <taxon>Oceanivirga</taxon>
    </lineage>
</organism>
<dbReference type="GO" id="GO:0008757">
    <property type="term" value="F:S-adenosylmethionine-dependent methyltransferase activity"/>
    <property type="evidence" value="ECO:0007669"/>
    <property type="project" value="InterPro"/>
</dbReference>
<proteinExistence type="predicted"/>
<name>A0A6I8M9H6_9FUSO</name>
<dbReference type="InterPro" id="IPR029063">
    <property type="entry name" value="SAM-dependent_MTases_sf"/>
</dbReference>
<keyword evidence="1 4" id="KW-0489">Methyltransferase</keyword>
<dbReference type="InterPro" id="IPR007848">
    <property type="entry name" value="Small_mtfrase_dom"/>
</dbReference>
<evidence type="ECO:0000256" key="1">
    <source>
        <dbReference type="ARBA" id="ARBA00022603"/>
    </source>
</evidence>
<protein>
    <submittedName>
        <fullName evidence="4">Methyltransferase small</fullName>
    </submittedName>
</protein>
<evidence type="ECO:0000313" key="4">
    <source>
        <dbReference type="EMBL" id="VWL84918.1"/>
    </source>
</evidence>
<dbReference type="Gene3D" id="3.40.50.150">
    <property type="entry name" value="Vaccinia Virus protein VP39"/>
    <property type="match status" value="1"/>
</dbReference>
<keyword evidence="5" id="KW-1185">Reference proteome</keyword>
<dbReference type="Pfam" id="PF05175">
    <property type="entry name" value="MTS"/>
    <property type="match status" value="1"/>
</dbReference>
<dbReference type="RefSeq" id="WP_156682968.1">
    <property type="nucleotide sequence ID" value="NZ_CABWIB010000001.1"/>
</dbReference>
<evidence type="ECO:0000313" key="5">
    <source>
        <dbReference type="Proteomes" id="UP000419017"/>
    </source>
</evidence>
<dbReference type="PANTHER" id="PTHR47816">
    <property type="entry name" value="RIBOSOMAL RNA SMALL SUBUNIT METHYLTRANSFERASE C"/>
    <property type="match status" value="1"/>
</dbReference>
<dbReference type="PANTHER" id="PTHR47816:SF4">
    <property type="entry name" value="RIBOSOMAL RNA SMALL SUBUNIT METHYLTRANSFERASE C"/>
    <property type="match status" value="1"/>
</dbReference>
<dbReference type="EMBL" id="CABWIB010000001">
    <property type="protein sequence ID" value="VWL84918.1"/>
    <property type="molecule type" value="Genomic_DNA"/>
</dbReference>
<sequence>MEHYFTENPDVISKKREISYNFNNINFKFITDNGVFSKAHVDTGTEILIKSFLKYNDLDKFSFLDFGCAYGAVGIIVAKFYENSKITFLDINNRALDLAAENIKLNKIKNKVNLVQSDILSNADDTFDVILLNPPIRAGKETIFEMYKKSYEHLNKNSYLYVVIMTKHGAKSTEKELLNIFDEVVCINKDKGYRVYKAKKL</sequence>
<dbReference type="AlphaFoldDB" id="A0A6I8M9H6"/>
<gene>
    <name evidence="4" type="ORF">OMES3154_00175</name>
</gene>
<dbReference type="SUPFAM" id="SSF53335">
    <property type="entry name" value="S-adenosyl-L-methionine-dependent methyltransferases"/>
    <property type="match status" value="1"/>
</dbReference>
<keyword evidence="2 4" id="KW-0808">Transferase</keyword>
<accession>A0A6I8M9H6</accession>
<dbReference type="CDD" id="cd02440">
    <property type="entry name" value="AdoMet_MTases"/>
    <property type="match status" value="1"/>
</dbReference>
<dbReference type="Proteomes" id="UP000419017">
    <property type="component" value="Unassembled WGS sequence"/>
</dbReference>
<evidence type="ECO:0000256" key="2">
    <source>
        <dbReference type="ARBA" id="ARBA00022679"/>
    </source>
</evidence>
<feature type="domain" description="Methyltransferase small" evidence="3">
    <location>
        <begin position="27"/>
        <end position="197"/>
    </location>
</feature>
<dbReference type="InterPro" id="IPR046977">
    <property type="entry name" value="RsmC/RlmG"/>
</dbReference>
<evidence type="ECO:0000259" key="3">
    <source>
        <dbReference type="Pfam" id="PF05175"/>
    </source>
</evidence>